<dbReference type="EMBL" id="JABBNI010000036">
    <property type="protein sequence ID" value="NMM64412.1"/>
    <property type="molecule type" value="Genomic_DNA"/>
</dbReference>
<dbReference type="Pfam" id="PF00724">
    <property type="entry name" value="Oxidored_FMN"/>
    <property type="match status" value="2"/>
</dbReference>
<accession>A0A7Y0HQ62</accession>
<dbReference type="SUPFAM" id="SSF51395">
    <property type="entry name" value="FMN-linked oxidoreductases"/>
    <property type="match status" value="1"/>
</dbReference>
<organism evidence="7 8">
    <name type="scientific">Clostridium muellerianum</name>
    <dbReference type="NCBI Taxonomy" id="2716538"/>
    <lineage>
        <taxon>Bacteria</taxon>
        <taxon>Bacillati</taxon>
        <taxon>Bacillota</taxon>
        <taxon>Clostridia</taxon>
        <taxon>Eubacteriales</taxon>
        <taxon>Clostridiaceae</taxon>
        <taxon>Clostridium</taxon>
    </lineage>
</organism>
<keyword evidence="4" id="KW-0521">NADP</keyword>
<comment type="cofactor">
    <cofactor evidence="1">
        <name>FMN</name>
        <dbReference type="ChEBI" id="CHEBI:58210"/>
    </cofactor>
</comment>
<name>A0A7Y0HQ62_9CLOT</name>
<dbReference type="InterPro" id="IPR001155">
    <property type="entry name" value="OxRdtase_FMN_N"/>
</dbReference>
<dbReference type="GO" id="GO:0050661">
    <property type="term" value="F:NADP binding"/>
    <property type="evidence" value="ECO:0007669"/>
    <property type="project" value="InterPro"/>
</dbReference>
<evidence type="ECO:0000256" key="2">
    <source>
        <dbReference type="ARBA" id="ARBA00022630"/>
    </source>
</evidence>
<dbReference type="PANTHER" id="PTHR43303:SF4">
    <property type="entry name" value="NADPH DEHYDROGENASE C23G7.10C-RELATED"/>
    <property type="match status" value="1"/>
</dbReference>
<evidence type="ECO:0000259" key="6">
    <source>
        <dbReference type="Pfam" id="PF00724"/>
    </source>
</evidence>
<feature type="domain" description="NADH:flavin oxidoreductase/NADH oxidase N-terminal" evidence="6">
    <location>
        <begin position="119"/>
        <end position="302"/>
    </location>
</feature>
<dbReference type="InterPro" id="IPR044152">
    <property type="entry name" value="YqjM-like"/>
</dbReference>
<evidence type="ECO:0000313" key="7">
    <source>
        <dbReference type="EMBL" id="NMM64412.1"/>
    </source>
</evidence>
<proteinExistence type="predicted"/>
<evidence type="ECO:0000256" key="4">
    <source>
        <dbReference type="ARBA" id="ARBA00022857"/>
    </source>
</evidence>
<dbReference type="AlphaFoldDB" id="A0A7Y0HQ62"/>
<evidence type="ECO:0000256" key="5">
    <source>
        <dbReference type="ARBA" id="ARBA00023002"/>
    </source>
</evidence>
<dbReference type="GO" id="GO:0010181">
    <property type="term" value="F:FMN binding"/>
    <property type="evidence" value="ECO:0007669"/>
    <property type="project" value="InterPro"/>
</dbReference>
<dbReference type="InterPro" id="IPR013785">
    <property type="entry name" value="Aldolase_TIM"/>
</dbReference>
<feature type="domain" description="NADH:flavin oxidoreductase/NADH oxidase N-terminal" evidence="6">
    <location>
        <begin position="10"/>
        <end position="116"/>
    </location>
</feature>
<dbReference type="PANTHER" id="PTHR43303">
    <property type="entry name" value="NADPH DEHYDROGENASE C23G7.10C-RELATED"/>
    <property type="match status" value="1"/>
</dbReference>
<gene>
    <name evidence="7" type="ORF">HBE96_17470</name>
</gene>
<keyword evidence="8" id="KW-1185">Reference proteome</keyword>
<comment type="caution">
    <text evidence="7">The sequence shown here is derived from an EMBL/GenBank/DDBJ whole genome shotgun (WGS) entry which is preliminary data.</text>
</comment>
<keyword evidence="5" id="KW-0560">Oxidoreductase</keyword>
<dbReference type="GO" id="GO:0003959">
    <property type="term" value="F:NADPH dehydrogenase activity"/>
    <property type="evidence" value="ECO:0007669"/>
    <property type="project" value="InterPro"/>
</dbReference>
<sequence length="333" mass="36706">MVTAFSNLKAPIKINVKTIKNRIVVPPMADFGLTNPDGLVNKRHLQHYQSFAEGGAGLIIIEACATSKLKETRNTIGIFDVNCLEGLTLLAQATKKNDAVAVVQMMNTGLSAMKEISLNEISRSQFLAYRDDFVSAAVRCKTAGFDGVELHAAHGFYLNQIMERNNRTDEYADGTVLLTELISAIKENCGSDFLVDVRFGHNNKEELIKIAKASEAAGADFLNVSLGCYYFQECLDSFPYERTVYMASLVKEVSTIPVICVGGITSAKQAEDILEKGYADLVAVGRGHLCDPSWANKVLNGIEPIPCKNCRSCLWYIDGRKCPARKREVKKYE</sequence>
<reference evidence="7 8" key="1">
    <citation type="submission" date="2020-06" db="EMBL/GenBank/DDBJ databases">
        <title>Complete Genome Sequence of Clostridium muelleri sp. nov. P21T, an Acid-Alcohol Producing Acetogen Isolated from Old Hay.</title>
        <authorList>
            <person name="Duncan K.E."/>
            <person name="Tanner R.S."/>
        </authorList>
    </citation>
    <scope>NUCLEOTIDE SEQUENCE [LARGE SCALE GENOMIC DNA]</scope>
    <source>
        <strain evidence="7 8">P21</strain>
    </source>
</reference>
<protein>
    <submittedName>
        <fullName evidence="7">NADH:flavin oxidoreductase</fullName>
    </submittedName>
</protein>
<dbReference type="Gene3D" id="3.20.20.70">
    <property type="entry name" value="Aldolase class I"/>
    <property type="match status" value="1"/>
</dbReference>
<evidence type="ECO:0000256" key="1">
    <source>
        <dbReference type="ARBA" id="ARBA00001917"/>
    </source>
</evidence>
<evidence type="ECO:0000313" key="8">
    <source>
        <dbReference type="Proteomes" id="UP000537131"/>
    </source>
</evidence>
<keyword evidence="2" id="KW-0285">Flavoprotein</keyword>
<dbReference type="CDD" id="cd02803">
    <property type="entry name" value="OYE_like_FMN_family"/>
    <property type="match status" value="1"/>
</dbReference>
<dbReference type="Proteomes" id="UP000537131">
    <property type="component" value="Unassembled WGS sequence"/>
</dbReference>
<evidence type="ECO:0000256" key="3">
    <source>
        <dbReference type="ARBA" id="ARBA00022643"/>
    </source>
</evidence>
<keyword evidence="3" id="KW-0288">FMN</keyword>